<dbReference type="Proteomes" id="UP000433652">
    <property type="component" value="Unassembled WGS sequence"/>
</dbReference>
<dbReference type="EMBL" id="WTYM01000059">
    <property type="protein sequence ID" value="MXO61148.1"/>
    <property type="molecule type" value="Genomic_DNA"/>
</dbReference>
<keyword evidence="2" id="KW-0808">Transferase</keyword>
<proteinExistence type="predicted"/>
<dbReference type="AlphaFoldDB" id="A0A6I4T0P9"/>
<comment type="caution">
    <text evidence="2">The sequence shown here is derived from an EMBL/GenBank/DDBJ whole genome shotgun (WGS) entry which is preliminary data.</text>
</comment>
<evidence type="ECO:0000256" key="1">
    <source>
        <dbReference type="SAM" id="SignalP"/>
    </source>
</evidence>
<dbReference type="InterPro" id="IPR016980">
    <property type="entry name" value="S-AdoMet-dep_MeTrfase_Alr7345"/>
</dbReference>
<evidence type="ECO:0000313" key="3">
    <source>
        <dbReference type="Proteomes" id="UP000433652"/>
    </source>
</evidence>
<sequence length="250" mass="27003">MRRSLLLFTFASLSLATASVPAAAETPSYAAAIADSRRPAADTERDAARLPEQVLEFTQVKPGDVVGDYLMGGGYWTRMLAAEVGQSGKVYGFTADEFVNFRPAYADEQDAVVKDYDNVVKVRSPIAAPAFSEPLDMLLTVQNFHDLFITQMPEGTGSRAIKAFYDALKPGGTLVVIDHSAPDGSGIGKTSELHRIDRQFVIDALTAAGFALDGSADFYARPDDPRDANVFSPAIRGKTDQFALRFKKPG</sequence>
<feature type="signal peptide" evidence="1">
    <location>
        <begin position="1"/>
        <end position="24"/>
    </location>
</feature>
<dbReference type="OrthoDB" id="9342567at2"/>
<keyword evidence="3" id="KW-1185">Reference proteome</keyword>
<dbReference type="GO" id="GO:0032259">
    <property type="term" value="P:methylation"/>
    <property type="evidence" value="ECO:0007669"/>
    <property type="project" value="UniProtKB-KW"/>
</dbReference>
<protein>
    <submittedName>
        <fullName evidence="2">Methyltransferase</fullName>
    </submittedName>
</protein>
<dbReference type="RefSeq" id="WP_159797961.1">
    <property type="nucleotide sequence ID" value="NZ_WTYM01000059.1"/>
</dbReference>
<organism evidence="2 3">
    <name type="scientific">Croceibacterium salegens</name>
    <dbReference type="NCBI Taxonomy" id="1737568"/>
    <lineage>
        <taxon>Bacteria</taxon>
        <taxon>Pseudomonadati</taxon>
        <taxon>Pseudomonadota</taxon>
        <taxon>Alphaproteobacteria</taxon>
        <taxon>Sphingomonadales</taxon>
        <taxon>Erythrobacteraceae</taxon>
        <taxon>Croceibacterium</taxon>
    </lineage>
</organism>
<dbReference type="SUPFAM" id="SSF53335">
    <property type="entry name" value="S-adenosyl-L-methionine-dependent methyltransferases"/>
    <property type="match status" value="1"/>
</dbReference>
<name>A0A6I4T0P9_9SPHN</name>
<dbReference type="GO" id="GO:0008168">
    <property type="term" value="F:methyltransferase activity"/>
    <property type="evidence" value="ECO:0007669"/>
    <property type="project" value="UniProtKB-KW"/>
</dbReference>
<evidence type="ECO:0000313" key="2">
    <source>
        <dbReference type="EMBL" id="MXO61148.1"/>
    </source>
</evidence>
<keyword evidence="1" id="KW-0732">Signal</keyword>
<dbReference type="Gene3D" id="3.40.50.150">
    <property type="entry name" value="Vaccinia Virus protein VP39"/>
    <property type="match status" value="1"/>
</dbReference>
<accession>A0A6I4T0P9</accession>
<feature type="chain" id="PRO_5026062646" evidence="1">
    <location>
        <begin position="25"/>
        <end position="250"/>
    </location>
</feature>
<gene>
    <name evidence="2" type="ORF">GRI89_16515</name>
</gene>
<reference evidence="2 3" key="1">
    <citation type="submission" date="2019-12" db="EMBL/GenBank/DDBJ databases">
        <title>Genomic-based taxomic classification of the family Erythrobacteraceae.</title>
        <authorList>
            <person name="Xu L."/>
        </authorList>
    </citation>
    <scope>NUCLEOTIDE SEQUENCE [LARGE SCALE GENOMIC DNA]</scope>
    <source>
        <strain evidence="2 3">MCCC 1K01500</strain>
    </source>
</reference>
<keyword evidence="2" id="KW-0489">Methyltransferase</keyword>
<dbReference type="InterPro" id="IPR029063">
    <property type="entry name" value="SAM-dependent_MTases_sf"/>
</dbReference>
<dbReference type="PIRSF" id="PIRSF031679">
    <property type="entry name" value="Mtase_Alr7345_prd"/>
    <property type="match status" value="1"/>
</dbReference>